<dbReference type="RefSeq" id="WP_174140196.1">
    <property type="nucleotide sequence ID" value="NZ_JABUFE010000040.1"/>
</dbReference>
<name>A0ABX2IVT0_9RHOB</name>
<dbReference type="PANTHER" id="PTHR33408:SF2">
    <property type="entry name" value="TRANSPOSASE DDE DOMAIN-CONTAINING PROTEIN"/>
    <property type="match status" value="1"/>
</dbReference>
<proteinExistence type="predicted"/>
<keyword evidence="5" id="KW-1185">Reference proteome</keyword>
<sequence length="446" mass="51651">MMGRLEAQENLFYRFRIEDHVPQDHLLRRIDWLLDFDGIRADLAELYSHTGRPSVDPELMLRMLLVGYLYGIRSERRLVEEVHLNLAYRWFCKLGLEGRVPDRSTFSKNRHGRFADGDIMRRLFESVVEKCVGFGFVGGTDAAVDGSTIEADANRDRKDAPHEIEKLWSRKEQVQRPVAEYLAKLADADQPTSPGPKKKPPKYLSETDPEAAWSLKEGPGRFSYETNYLVDTDHGIIMDVEATPARLSQEIIATKTMLERSAKRHDFQPDRIAADGSYGTGPFLAWLLKRNVTPHIPVLDRKHQTNGKYDISHFQYDAERDSFTCLEGHEMPLRRIKKADRIKSYFASKETCGECPIRKACTDAPFRTVTRHMDEEARQTVRDLKHTWQYDESRRRRKRVEMLFAHLKRHLGLRRLRLRGLKGANEEFLLAATAQNLKRMVKMVPG</sequence>
<dbReference type="EMBL" id="JABUFE010000040">
    <property type="protein sequence ID" value="NSX57046.1"/>
    <property type="molecule type" value="Genomic_DNA"/>
</dbReference>
<reference evidence="4 5" key="1">
    <citation type="submission" date="2020-06" db="EMBL/GenBank/DDBJ databases">
        <title>Sulfitobacter algicola sp. nov., isolated from green algae.</title>
        <authorList>
            <person name="Wang C."/>
        </authorList>
    </citation>
    <scope>NUCLEOTIDE SEQUENCE [LARGE SCALE GENOMIC DNA]</scope>
    <source>
        <strain evidence="4 5">1151</strain>
    </source>
</reference>
<evidence type="ECO:0000313" key="5">
    <source>
        <dbReference type="Proteomes" id="UP000777935"/>
    </source>
</evidence>
<dbReference type="InterPro" id="IPR025668">
    <property type="entry name" value="Tnp_DDE_dom"/>
</dbReference>
<evidence type="ECO:0000313" key="4">
    <source>
        <dbReference type="EMBL" id="NSX57046.1"/>
    </source>
</evidence>
<evidence type="ECO:0000256" key="1">
    <source>
        <dbReference type="SAM" id="MobiDB-lite"/>
    </source>
</evidence>
<gene>
    <name evidence="4" type="ORF">HRQ87_19920</name>
</gene>
<feature type="domain" description="Transposase DDE" evidence="3">
    <location>
        <begin position="324"/>
        <end position="441"/>
    </location>
</feature>
<feature type="domain" description="Transposase InsH N-terminal" evidence="2">
    <location>
        <begin position="16"/>
        <end position="111"/>
    </location>
</feature>
<accession>A0ABX2IVT0</accession>
<organism evidence="4 5">
    <name type="scientific">Parasulfitobacter algicola</name>
    <dbReference type="NCBI Taxonomy" id="2614809"/>
    <lineage>
        <taxon>Bacteria</taxon>
        <taxon>Pseudomonadati</taxon>
        <taxon>Pseudomonadota</taxon>
        <taxon>Alphaproteobacteria</taxon>
        <taxon>Rhodobacterales</taxon>
        <taxon>Roseobacteraceae</taxon>
        <taxon>Parasulfitobacter</taxon>
    </lineage>
</organism>
<protein>
    <submittedName>
        <fullName evidence="4">Transposase</fullName>
    </submittedName>
</protein>
<dbReference type="InterPro" id="IPR008490">
    <property type="entry name" value="Transposase_InsH_N"/>
</dbReference>
<dbReference type="Pfam" id="PF05598">
    <property type="entry name" value="DUF772"/>
    <property type="match status" value="1"/>
</dbReference>
<evidence type="ECO:0000259" key="3">
    <source>
        <dbReference type="Pfam" id="PF13751"/>
    </source>
</evidence>
<evidence type="ECO:0000259" key="2">
    <source>
        <dbReference type="Pfam" id="PF05598"/>
    </source>
</evidence>
<dbReference type="PANTHER" id="PTHR33408">
    <property type="entry name" value="TRANSPOSASE"/>
    <property type="match status" value="1"/>
</dbReference>
<dbReference type="Pfam" id="PF13751">
    <property type="entry name" value="DDE_Tnp_1_6"/>
    <property type="match status" value="1"/>
</dbReference>
<feature type="region of interest" description="Disordered" evidence="1">
    <location>
        <begin position="184"/>
        <end position="209"/>
    </location>
</feature>
<comment type="caution">
    <text evidence="4">The sequence shown here is derived from an EMBL/GenBank/DDBJ whole genome shotgun (WGS) entry which is preliminary data.</text>
</comment>
<dbReference type="Proteomes" id="UP000777935">
    <property type="component" value="Unassembled WGS sequence"/>
</dbReference>